<dbReference type="AlphaFoldDB" id="A0A645IB47"/>
<gene>
    <name evidence="1" type="ORF">SDC9_196171</name>
</gene>
<name>A0A645IB47_9ZZZZ</name>
<dbReference type="EMBL" id="VSSQ01111008">
    <property type="protein sequence ID" value="MPN48561.1"/>
    <property type="molecule type" value="Genomic_DNA"/>
</dbReference>
<evidence type="ECO:0000313" key="1">
    <source>
        <dbReference type="EMBL" id="MPN48561.1"/>
    </source>
</evidence>
<sequence length="100" mass="11590">MISFVLKNSAVIPPVVHFDVFLKSLCFSGFSYFVKFPNPVFNIVFSRYRCCFACESAYGIVAYMFFISLICVDTHEVYWFMSFVVDEPMVGYCYGSVFEQ</sequence>
<protein>
    <submittedName>
        <fullName evidence="1">Uncharacterized protein</fullName>
    </submittedName>
</protein>
<comment type="caution">
    <text evidence="1">The sequence shown here is derived from an EMBL/GenBank/DDBJ whole genome shotgun (WGS) entry which is preliminary data.</text>
</comment>
<accession>A0A645IB47</accession>
<reference evidence="1" key="1">
    <citation type="submission" date="2019-08" db="EMBL/GenBank/DDBJ databases">
        <authorList>
            <person name="Kucharzyk K."/>
            <person name="Murdoch R.W."/>
            <person name="Higgins S."/>
            <person name="Loffler F."/>
        </authorList>
    </citation>
    <scope>NUCLEOTIDE SEQUENCE</scope>
</reference>
<proteinExistence type="predicted"/>
<organism evidence="1">
    <name type="scientific">bioreactor metagenome</name>
    <dbReference type="NCBI Taxonomy" id="1076179"/>
    <lineage>
        <taxon>unclassified sequences</taxon>
        <taxon>metagenomes</taxon>
        <taxon>ecological metagenomes</taxon>
    </lineage>
</organism>